<dbReference type="AlphaFoldDB" id="A0A8S3XAD9"/>
<gene>
    <name evidence="3" type="ORF">PAPOLLO_LOCUS15026</name>
</gene>
<dbReference type="Pfam" id="PF10545">
    <property type="entry name" value="MADF_DNA_bdg"/>
    <property type="match status" value="1"/>
</dbReference>
<evidence type="ECO:0000259" key="2">
    <source>
        <dbReference type="PROSITE" id="PS51029"/>
    </source>
</evidence>
<dbReference type="SMART" id="SM00595">
    <property type="entry name" value="MADF"/>
    <property type="match status" value="1"/>
</dbReference>
<feature type="region of interest" description="Disordered" evidence="1">
    <location>
        <begin position="123"/>
        <end position="206"/>
    </location>
</feature>
<dbReference type="PANTHER" id="PTHR21505:SF12">
    <property type="entry name" value="MADF DOMAIN-CONTAINING PROTEIN-RELATED"/>
    <property type="match status" value="1"/>
</dbReference>
<dbReference type="PROSITE" id="PS51029">
    <property type="entry name" value="MADF"/>
    <property type="match status" value="1"/>
</dbReference>
<evidence type="ECO:0000313" key="3">
    <source>
        <dbReference type="EMBL" id="CAG5008163.1"/>
    </source>
</evidence>
<name>A0A8S3XAD9_PARAO</name>
<dbReference type="EMBL" id="CAJQZP010001011">
    <property type="protein sequence ID" value="CAG5008163.1"/>
    <property type="molecule type" value="Genomic_DNA"/>
</dbReference>
<organism evidence="3 4">
    <name type="scientific">Parnassius apollo</name>
    <name type="common">Apollo butterfly</name>
    <name type="synonym">Papilio apollo</name>
    <dbReference type="NCBI Taxonomy" id="110799"/>
    <lineage>
        <taxon>Eukaryota</taxon>
        <taxon>Metazoa</taxon>
        <taxon>Ecdysozoa</taxon>
        <taxon>Arthropoda</taxon>
        <taxon>Hexapoda</taxon>
        <taxon>Insecta</taxon>
        <taxon>Pterygota</taxon>
        <taxon>Neoptera</taxon>
        <taxon>Endopterygota</taxon>
        <taxon>Lepidoptera</taxon>
        <taxon>Glossata</taxon>
        <taxon>Ditrysia</taxon>
        <taxon>Papilionoidea</taxon>
        <taxon>Papilionidae</taxon>
        <taxon>Parnassiinae</taxon>
        <taxon>Parnassini</taxon>
        <taxon>Parnassius</taxon>
        <taxon>Parnassius</taxon>
    </lineage>
</organism>
<sequence length="376" mass="42553">MAASRKKWTKQFHEPYTVSVRFVELYEKEQVLWNVRLKDYKNKDARNAAIQRIIHNLNMEVTIQEVNKKINNIRSTHTQEKVKIKKSTGTGSGANDVYVPSLAWYEIADRFLSGVIKSRKTYQNVENSDNSSSDPDVPATPSPDIPAPPSPDIPAAPSPDIPIAPSPDITIAPSPGIPIGPSPDILHEPSSDIPGPLPLPADLQMPSSSQQLNSEIFVKPQNIIKKKRPLKRPLVPQHIEKSIETLNSIQDQVLCHKEIEDEFSLFAKNIASQLRQLPLIDALDVQSEIIEIVKRKRINRMQLENNSTTSNDIHLQYTFEILKHLFNNLESQIHIQRDATSQETSPEFVVDDQLQEAIRSIGGIQNNENYRYFVKQ</sequence>
<dbReference type="InterPro" id="IPR006578">
    <property type="entry name" value="MADF-dom"/>
</dbReference>
<feature type="compositionally biased region" description="Pro residues" evidence="1">
    <location>
        <begin position="138"/>
        <end position="165"/>
    </location>
</feature>
<dbReference type="OrthoDB" id="6577442at2759"/>
<proteinExistence type="predicted"/>
<feature type="domain" description="MADF" evidence="2">
    <location>
        <begin position="21"/>
        <end position="117"/>
    </location>
</feature>
<evidence type="ECO:0000256" key="1">
    <source>
        <dbReference type="SAM" id="MobiDB-lite"/>
    </source>
</evidence>
<keyword evidence="4" id="KW-1185">Reference proteome</keyword>
<dbReference type="Proteomes" id="UP000691718">
    <property type="component" value="Unassembled WGS sequence"/>
</dbReference>
<evidence type="ECO:0000313" key="4">
    <source>
        <dbReference type="Proteomes" id="UP000691718"/>
    </source>
</evidence>
<accession>A0A8S3XAD9</accession>
<dbReference type="PANTHER" id="PTHR21505">
    <property type="entry name" value="MADF DOMAIN-CONTAINING PROTEIN-RELATED"/>
    <property type="match status" value="1"/>
</dbReference>
<comment type="caution">
    <text evidence="3">The sequence shown here is derived from an EMBL/GenBank/DDBJ whole genome shotgun (WGS) entry which is preliminary data.</text>
</comment>
<reference evidence="3" key="1">
    <citation type="submission" date="2021-04" db="EMBL/GenBank/DDBJ databases">
        <authorList>
            <person name="Tunstrom K."/>
        </authorList>
    </citation>
    <scope>NUCLEOTIDE SEQUENCE</scope>
</reference>
<protein>
    <submittedName>
        <fullName evidence="3">(apollo) hypothetical protein</fullName>
    </submittedName>
</protein>